<dbReference type="AlphaFoldDB" id="A0A067QSG8"/>
<feature type="non-terminal residue" evidence="3">
    <location>
        <position position="1"/>
    </location>
</feature>
<dbReference type="InParanoid" id="A0A067QSG8"/>
<evidence type="ECO:0000313" key="4">
    <source>
        <dbReference type="Proteomes" id="UP000027135"/>
    </source>
</evidence>
<evidence type="ECO:0000259" key="2">
    <source>
        <dbReference type="PROSITE" id="PS50026"/>
    </source>
</evidence>
<protein>
    <submittedName>
        <fullName evidence="3">Putative fat-like cadherin-related tumor suppressor-like protein</fullName>
    </submittedName>
</protein>
<dbReference type="STRING" id="136037.A0A067QSG8"/>
<organism evidence="3 4">
    <name type="scientific">Zootermopsis nevadensis</name>
    <name type="common">Dampwood termite</name>
    <dbReference type="NCBI Taxonomy" id="136037"/>
    <lineage>
        <taxon>Eukaryota</taxon>
        <taxon>Metazoa</taxon>
        <taxon>Ecdysozoa</taxon>
        <taxon>Arthropoda</taxon>
        <taxon>Hexapoda</taxon>
        <taxon>Insecta</taxon>
        <taxon>Pterygota</taxon>
        <taxon>Neoptera</taxon>
        <taxon>Polyneoptera</taxon>
        <taxon>Dictyoptera</taxon>
        <taxon>Blattodea</taxon>
        <taxon>Blattoidea</taxon>
        <taxon>Termitoidae</taxon>
        <taxon>Termopsidae</taxon>
        <taxon>Zootermopsis</taxon>
    </lineage>
</organism>
<evidence type="ECO:0000313" key="3">
    <source>
        <dbReference type="EMBL" id="KDR12809.1"/>
    </source>
</evidence>
<dbReference type="PANTHER" id="PTHR22963:SF38">
    <property type="entry name" value="LP13770P"/>
    <property type="match status" value="1"/>
</dbReference>
<feature type="domain" description="EGF-like" evidence="2">
    <location>
        <begin position="161"/>
        <end position="195"/>
    </location>
</feature>
<accession>A0A067QSG8</accession>
<name>A0A067QSG8_ZOONE</name>
<proteinExistence type="predicted"/>
<dbReference type="FunCoup" id="A0A067QSG8">
    <property type="interactions" value="32"/>
</dbReference>
<keyword evidence="1" id="KW-0245">EGF-like domain</keyword>
<dbReference type="PROSITE" id="PS01186">
    <property type="entry name" value="EGF_2"/>
    <property type="match status" value="1"/>
</dbReference>
<feature type="domain" description="EGF-like" evidence="2">
    <location>
        <begin position="119"/>
        <end position="158"/>
    </location>
</feature>
<dbReference type="Proteomes" id="UP000027135">
    <property type="component" value="Unassembled WGS sequence"/>
</dbReference>
<dbReference type="eggNOG" id="KOG1217">
    <property type="taxonomic scope" value="Eukaryota"/>
</dbReference>
<dbReference type="OMA" id="CNCANNS"/>
<comment type="caution">
    <text evidence="1">Lacks conserved residue(s) required for the propagation of feature annotation.</text>
</comment>
<feature type="domain" description="EGF-like" evidence="2">
    <location>
        <begin position="78"/>
        <end position="116"/>
    </location>
</feature>
<dbReference type="EMBL" id="KK852987">
    <property type="protein sequence ID" value="KDR12809.1"/>
    <property type="molecule type" value="Genomic_DNA"/>
</dbReference>
<dbReference type="SMART" id="SM00181">
    <property type="entry name" value="EGF"/>
    <property type="match status" value="5"/>
</dbReference>
<gene>
    <name evidence="3" type="ORF">L798_13268</name>
</gene>
<sequence length="267" mass="27661">CGPNSGCHIVNGSPLCFCLPEYEGNPPSESCHLPSNPCDPSPCGPNTQCAILSNGFAKCTCLPGFLESPNTIRGCVRKHNPCQPNPCGSGAICDPNKEPQCSCPESSFGNPYQSCHVPVISLCQPGPCGSNADCYITGNQESCYCKSGYKGDPYSGCISEPPSPCLANPCGPNAICTASPQGYPMCVCPDGISGDPTGPTGCGRPECRTDDNCTNKLACIAYSCRDPCPGSCGIGASCRVEKHHPVCTCNHGLTGNPLIRCSPLQGE</sequence>
<dbReference type="PROSITE" id="PS50026">
    <property type="entry name" value="EGF_3"/>
    <property type="match status" value="3"/>
</dbReference>
<keyword evidence="4" id="KW-1185">Reference proteome</keyword>
<evidence type="ECO:0000256" key="1">
    <source>
        <dbReference type="PROSITE-ProRule" id="PRU00076"/>
    </source>
</evidence>
<reference evidence="3 4" key="1">
    <citation type="journal article" date="2014" name="Nat. Commun.">
        <title>Molecular traces of alternative social organization in a termite genome.</title>
        <authorList>
            <person name="Terrapon N."/>
            <person name="Li C."/>
            <person name="Robertson H.M."/>
            <person name="Ji L."/>
            <person name="Meng X."/>
            <person name="Booth W."/>
            <person name="Chen Z."/>
            <person name="Childers C.P."/>
            <person name="Glastad K.M."/>
            <person name="Gokhale K."/>
            <person name="Gowin J."/>
            <person name="Gronenberg W."/>
            <person name="Hermansen R.A."/>
            <person name="Hu H."/>
            <person name="Hunt B.G."/>
            <person name="Huylmans A.K."/>
            <person name="Khalil S.M."/>
            <person name="Mitchell R.D."/>
            <person name="Munoz-Torres M.C."/>
            <person name="Mustard J.A."/>
            <person name="Pan H."/>
            <person name="Reese J.T."/>
            <person name="Scharf M.E."/>
            <person name="Sun F."/>
            <person name="Vogel H."/>
            <person name="Xiao J."/>
            <person name="Yang W."/>
            <person name="Yang Z."/>
            <person name="Yang Z."/>
            <person name="Zhou J."/>
            <person name="Zhu J."/>
            <person name="Brent C.S."/>
            <person name="Elsik C.G."/>
            <person name="Goodisman M.A."/>
            <person name="Liberles D.A."/>
            <person name="Roe R.M."/>
            <person name="Vargo E.L."/>
            <person name="Vilcinskas A."/>
            <person name="Wang J."/>
            <person name="Bornberg-Bauer E."/>
            <person name="Korb J."/>
            <person name="Zhang G."/>
            <person name="Liebig J."/>
        </authorList>
    </citation>
    <scope>NUCLEOTIDE SEQUENCE [LARGE SCALE GENOMIC DNA]</scope>
    <source>
        <tissue evidence="3">Whole organism</tissue>
    </source>
</reference>
<dbReference type="PANTHER" id="PTHR22963">
    <property type="entry name" value="ENDOGLIN-RELATED"/>
    <property type="match status" value="1"/>
</dbReference>
<dbReference type="InterPro" id="IPR000742">
    <property type="entry name" value="EGF"/>
</dbReference>
<dbReference type="Gene3D" id="2.10.25.10">
    <property type="entry name" value="Laminin"/>
    <property type="match status" value="1"/>
</dbReference>